<dbReference type="Pfam" id="PF01547">
    <property type="entry name" value="SBP_bac_1"/>
    <property type="match status" value="1"/>
</dbReference>
<name>A0A559IHL1_9BACL</name>
<reference evidence="6 7" key="1">
    <citation type="submission" date="2019-07" db="EMBL/GenBank/DDBJ databases">
        <authorList>
            <person name="Kim J."/>
        </authorList>
    </citation>
    <scope>NUCLEOTIDE SEQUENCE [LARGE SCALE GENOMIC DNA]</scope>
    <source>
        <strain evidence="6 7">N4</strain>
    </source>
</reference>
<organism evidence="6 7">
    <name type="scientific">Paenibacillus agilis</name>
    <dbReference type="NCBI Taxonomy" id="3020863"/>
    <lineage>
        <taxon>Bacteria</taxon>
        <taxon>Bacillati</taxon>
        <taxon>Bacillota</taxon>
        <taxon>Bacilli</taxon>
        <taxon>Bacillales</taxon>
        <taxon>Paenibacillaceae</taxon>
        <taxon>Paenibacillus</taxon>
    </lineage>
</organism>
<evidence type="ECO:0000313" key="7">
    <source>
        <dbReference type="Proteomes" id="UP000318102"/>
    </source>
</evidence>
<dbReference type="RefSeq" id="WP_144993979.1">
    <property type="nucleotide sequence ID" value="NZ_VNJK01000004.1"/>
</dbReference>
<protein>
    <submittedName>
        <fullName evidence="6">Extracellular solute-binding protein</fullName>
    </submittedName>
</protein>
<keyword evidence="7" id="KW-1185">Reference proteome</keyword>
<proteinExistence type="predicted"/>
<evidence type="ECO:0000256" key="5">
    <source>
        <dbReference type="ARBA" id="ARBA00023288"/>
    </source>
</evidence>
<dbReference type="InterPro" id="IPR006059">
    <property type="entry name" value="SBP"/>
</dbReference>
<keyword evidence="5" id="KW-0449">Lipoprotein</keyword>
<dbReference type="EMBL" id="VNJK01000004">
    <property type="protein sequence ID" value="TVX87162.1"/>
    <property type="molecule type" value="Genomic_DNA"/>
</dbReference>
<accession>A0A559IHL1</accession>
<dbReference type="Proteomes" id="UP000318102">
    <property type="component" value="Unassembled WGS sequence"/>
</dbReference>
<dbReference type="SUPFAM" id="SSF53850">
    <property type="entry name" value="Periplasmic binding protein-like II"/>
    <property type="match status" value="1"/>
</dbReference>
<keyword evidence="4" id="KW-0564">Palmitate</keyword>
<dbReference type="PANTHER" id="PTHR43649">
    <property type="entry name" value="ARABINOSE-BINDING PROTEIN-RELATED"/>
    <property type="match status" value="1"/>
</dbReference>
<evidence type="ECO:0000313" key="6">
    <source>
        <dbReference type="EMBL" id="TVX87162.1"/>
    </source>
</evidence>
<dbReference type="AlphaFoldDB" id="A0A559IHL1"/>
<dbReference type="Gene3D" id="3.40.190.10">
    <property type="entry name" value="Periplasmic binding protein-like II"/>
    <property type="match status" value="1"/>
</dbReference>
<evidence type="ECO:0000256" key="4">
    <source>
        <dbReference type="ARBA" id="ARBA00023139"/>
    </source>
</evidence>
<evidence type="ECO:0000256" key="3">
    <source>
        <dbReference type="ARBA" id="ARBA00023136"/>
    </source>
</evidence>
<evidence type="ECO:0000256" key="2">
    <source>
        <dbReference type="ARBA" id="ARBA00022729"/>
    </source>
</evidence>
<dbReference type="PANTHER" id="PTHR43649:SF33">
    <property type="entry name" value="POLYGALACTURONAN_RHAMNOGALACTURONAN-BINDING PROTEIN YTCQ"/>
    <property type="match status" value="1"/>
</dbReference>
<dbReference type="PROSITE" id="PS51257">
    <property type="entry name" value="PROKAR_LIPOPROTEIN"/>
    <property type="match status" value="1"/>
</dbReference>
<keyword evidence="1" id="KW-1003">Cell membrane</keyword>
<keyword evidence="3" id="KW-0472">Membrane</keyword>
<gene>
    <name evidence="6" type="ORF">FPZ44_21975</name>
</gene>
<comment type="caution">
    <text evidence="6">The sequence shown here is derived from an EMBL/GenBank/DDBJ whole genome shotgun (WGS) entry which is preliminary data.</text>
</comment>
<sequence length="469" mass="53367">MKRESYSRHGKLLLVLSLVVTMLAACTGGSKSDLPPLAEDGTGKIRVMYWGEEEFLLDYGTPFNVMYPDIEFEVVPMAELRRSIEPDDNYTEKLTEFIKDKKLDVVLLNQEEFKKIANEGMLYSLDALIRDEQYPIDDFHPGTIDILRQMGGNSLYGLSSYFESSVLFYNEDLFKEYGVEPPRPNMSVNEVLELAERFESKSNQGKDRINGIHSEYMSPGMMLRSFASMAGLQFVDPKAEKIVMNSEAWKKLFIQYAELVKDKKTNFIEPDKQDGYAHGFLEGKSAMLIADLWMMDNIRSAQLHNQSNKKKTFTWNIVPVPIDPAKPDESQMVKFGGIFAMLKDATNKREAWEFIKFSAGPEMAKVNGSFSSKLTTRTKYQKDIWGANMGAFTKLKPSLSPSLQETLTKNKISASFIEQIDQSIYEAIHSVVDGKKSSEQAYTDLLSELQKHLDEARVKGQKEKDKPKK</sequence>
<evidence type="ECO:0000256" key="1">
    <source>
        <dbReference type="ARBA" id="ARBA00022475"/>
    </source>
</evidence>
<dbReference type="OrthoDB" id="9808332at2"/>
<dbReference type="InterPro" id="IPR050490">
    <property type="entry name" value="Bact_solute-bd_prot1"/>
</dbReference>
<keyword evidence="2" id="KW-0732">Signal</keyword>